<dbReference type="PROSITE" id="PS51891">
    <property type="entry name" value="CENP_V_GFA"/>
    <property type="match status" value="1"/>
</dbReference>
<proteinExistence type="inferred from homology"/>
<keyword evidence="7" id="KW-1185">Reference proteome</keyword>
<dbReference type="AlphaFoldDB" id="A0A2T4YRP4"/>
<dbReference type="Proteomes" id="UP000240996">
    <property type="component" value="Unassembled WGS sequence"/>
</dbReference>
<evidence type="ECO:0000259" key="5">
    <source>
        <dbReference type="PROSITE" id="PS51891"/>
    </source>
</evidence>
<name>A0A2T4YRP4_9SPHN</name>
<feature type="domain" description="CENP-V/GFA" evidence="5">
    <location>
        <begin position="2"/>
        <end position="116"/>
    </location>
</feature>
<organism evidence="6 7">
    <name type="scientific">Sphingomonas aerolata</name>
    <dbReference type="NCBI Taxonomy" id="185951"/>
    <lineage>
        <taxon>Bacteria</taxon>
        <taxon>Pseudomonadati</taxon>
        <taxon>Pseudomonadota</taxon>
        <taxon>Alphaproteobacteria</taxon>
        <taxon>Sphingomonadales</taxon>
        <taxon>Sphingomonadaceae</taxon>
        <taxon>Sphingomonas</taxon>
    </lineage>
</organism>
<reference evidence="6 7" key="1">
    <citation type="submission" date="2018-04" db="EMBL/GenBank/DDBJ databases">
        <title>Genomic Encyclopedia of Type Strains, Phase III (KMG-III): the genomes of soil and plant-associated and newly described type strains.</title>
        <authorList>
            <person name="Whitman W."/>
        </authorList>
    </citation>
    <scope>NUCLEOTIDE SEQUENCE [LARGE SCALE GENOMIC DNA]</scope>
    <source>
        <strain evidence="6 7">NW12</strain>
    </source>
</reference>
<dbReference type="InterPro" id="IPR011057">
    <property type="entry name" value="Mss4-like_sf"/>
</dbReference>
<evidence type="ECO:0000256" key="4">
    <source>
        <dbReference type="ARBA" id="ARBA00023239"/>
    </source>
</evidence>
<dbReference type="PANTHER" id="PTHR33337">
    <property type="entry name" value="GFA DOMAIN-CONTAINING PROTEIN"/>
    <property type="match status" value="1"/>
</dbReference>
<evidence type="ECO:0000313" key="6">
    <source>
        <dbReference type="EMBL" id="PTM46162.1"/>
    </source>
</evidence>
<accession>A0A2T4YRP4</accession>
<dbReference type="GO" id="GO:0046872">
    <property type="term" value="F:metal ion binding"/>
    <property type="evidence" value="ECO:0007669"/>
    <property type="project" value="UniProtKB-KW"/>
</dbReference>
<dbReference type="Gene3D" id="3.90.1590.10">
    <property type="entry name" value="glutathione-dependent formaldehyde- activating enzyme (gfa)"/>
    <property type="match status" value="1"/>
</dbReference>
<protein>
    <recommendedName>
        <fullName evidence="5">CENP-V/GFA domain-containing protein</fullName>
    </recommendedName>
</protein>
<gene>
    <name evidence="6" type="ORF">C8J24_2402</name>
</gene>
<comment type="similarity">
    <text evidence="1">Belongs to the Gfa family.</text>
</comment>
<evidence type="ECO:0000256" key="1">
    <source>
        <dbReference type="ARBA" id="ARBA00005495"/>
    </source>
</evidence>
<comment type="caution">
    <text evidence="6">The sequence shown here is derived from an EMBL/GenBank/DDBJ whole genome shotgun (WGS) entry which is preliminary data.</text>
</comment>
<dbReference type="Pfam" id="PF04828">
    <property type="entry name" value="GFA"/>
    <property type="match status" value="1"/>
</dbReference>
<dbReference type="GO" id="GO:0016846">
    <property type="term" value="F:carbon-sulfur lyase activity"/>
    <property type="evidence" value="ECO:0007669"/>
    <property type="project" value="InterPro"/>
</dbReference>
<evidence type="ECO:0000313" key="7">
    <source>
        <dbReference type="Proteomes" id="UP000240996"/>
    </source>
</evidence>
<sequence length="131" mass="13972">MLSGRCHCGAIHYVATGEAAHHALCHCEDCRRSAGAPMVGWIAFATEQVTISGDPVTYASSEHGRRQFCGTCGTGLFYTNPVALPGIIDIQSCTLDDPESVTPGAQIQVAERLAWMADLASLPEFARYPGM</sequence>
<evidence type="ECO:0000256" key="3">
    <source>
        <dbReference type="ARBA" id="ARBA00022833"/>
    </source>
</evidence>
<keyword evidence="4" id="KW-0456">Lyase</keyword>
<evidence type="ECO:0000256" key="2">
    <source>
        <dbReference type="ARBA" id="ARBA00022723"/>
    </source>
</evidence>
<keyword evidence="3" id="KW-0862">Zinc</keyword>
<dbReference type="EMBL" id="PZZN01000002">
    <property type="protein sequence ID" value="PTM46162.1"/>
    <property type="molecule type" value="Genomic_DNA"/>
</dbReference>
<dbReference type="SUPFAM" id="SSF51316">
    <property type="entry name" value="Mss4-like"/>
    <property type="match status" value="1"/>
</dbReference>
<dbReference type="InterPro" id="IPR006913">
    <property type="entry name" value="CENP-V/GFA"/>
</dbReference>
<keyword evidence="2" id="KW-0479">Metal-binding</keyword>
<dbReference type="PANTHER" id="PTHR33337:SF40">
    <property type="entry name" value="CENP-V_GFA DOMAIN-CONTAINING PROTEIN-RELATED"/>
    <property type="match status" value="1"/>
</dbReference>
<dbReference type="RefSeq" id="WP_056680497.1">
    <property type="nucleotide sequence ID" value="NZ_PZZN01000002.1"/>
</dbReference>